<feature type="transmembrane region" description="Helical" evidence="6">
    <location>
        <begin position="111"/>
        <end position="128"/>
    </location>
</feature>
<dbReference type="GO" id="GO:0005886">
    <property type="term" value="C:plasma membrane"/>
    <property type="evidence" value="ECO:0007669"/>
    <property type="project" value="UniProtKB-SubCell"/>
</dbReference>
<sequence>MLHELLDFLAGHAVTRPGTVVIIVASAIIASRLARVVSRRVIKRLAVHSRPGHGLWRTRARRIGGETTEAGEQRRRQRIDAASRMVSHLASVAIWLVATIVMFNVLDVDPAFFLSSAGFIGAGLAIGGQHKVNDYLTGLSVHFEDRYGVGDLVEADIGWNLPIRGVVDHVGLFSTRIRAADSTMHLPNNALVNIRNLSQEPTSVELNVKAPDDADAQDVAAMLKRLAGTDGLTDVVFVGDLDADRDEAGEIRVRAATAAGLDDRRRAELVQRAESALYP</sequence>
<dbReference type="InterPro" id="IPR010920">
    <property type="entry name" value="LSM_dom_sf"/>
</dbReference>
<comment type="caution">
    <text evidence="8">The sequence shown here is derived from an EMBL/GenBank/DDBJ whole genome shotgun (WGS) entry which is preliminary data.</text>
</comment>
<dbReference type="InterPro" id="IPR006685">
    <property type="entry name" value="MscS_channel_2nd"/>
</dbReference>
<dbReference type="InterPro" id="IPR023408">
    <property type="entry name" value="MscS_beta-dom_sf"/>
</dbReference>
<protein>
    <submittedName>
        <fullName evidence="8">Mechanosensitive ion channel-like protein</fullName>
    </submittedName>
</protein>
<proteinExistence type="predicted"/>
<feature type="domain" description="Mechanosensitive ion channel MscS" evidence="7">
    <location>
        <begin position="132"/>
        <end position="198"/>
    </location>
</feature>
<keyword evidence="5 6" id="KW-0472">Membrane</keyword>
<accession>A0A4R7I3C0</accession>
<evidence type="ECO:0000256" key="6">
    <source>
        <dbReference type="SAM" id="Phobius"/>
    </source>
</evidence>
<keyword evidence="9" id="KW-1185">Reference proteome</keyword>
<organism evidence="8 9">
    <name type="scientific">Ilumatobacter fluminis</name>
    <dbReference type="NCBI Taxonomy" id="467091"/>
    <lineage>
        <taxon>Bacteria</taxon>
        <taxon>Bacillati</taxon>
        <taxon>Actinomycetota</taxon>
        <taxon>Acidimicrobiia</taxon>
        <taxon>Acidimicrobiales</taxon>
        <taxon>Ilumatobacteraceae</taxon>
        <taxon>Ilumatobacter</taxon>
    </lineage>
</organism>
<evidence type="ECO:0000313" key="9">
    <source>
        <dbReference type="Proteomes" id="UP000294558"/>
    </source>
</evidence>
<keyword evidence="2" id="KW-1003">Cell membrane</keyword>
<evidence type="ECO:0000259" key="7">
    <source>
        <dbReference type="Pfam" id="PF00924"/>
    </source>
</evidence>
<evidence type="ECO:0000313" key="8">
    <source>
        <dbReference type="EMBL" id="TDT17740.1"/>
    </source>
</evidence>
<feature type="transmembrane region" description="Helical" evidence="6">
    <location>
        <begin position="14"/>
        <end position="34"/>
    </location>
</feature>
<gene>
    <name evidence="8" type="ORF">BDK89_3352</name>
</gene>
<name>A0A4R7I3C0_9ACTN</name>
<evidence type="ECO:0000256" key="4">
    <source>
        <dbReference type="ARBA" id="ARBA00022989"/>
    </source>
</evidence>
<evidence type="ECO:0000256" key="1">
    <source>
        <dbReference type="ARBA" id="ARBA00004236"/>
    </source>
</evidence>
<dbReference type="Gene3D" id="1.10.287.1260">
    <property type="match status" value="1"/>
</dbReference>
<feature type="transmembrane region" description="Helical" evidence="6">
    <location>
        <begin position="85"/>
        <end position="105"/>
    </location>
</feature>
<dbReference type="SUPFAM" id="SSF50182">
    <property type="entry name" value="Sm-like ribonucleoproteins"/>
    <property type="match status" value="1"/>
</dbReference>
<reference evidence="8 9" key="1">
    <citation type="submission" date="2019-03" db="EMBL/GenBank/DDBJ databases">
        <title>Sequencing the genomes of 1000 actinobacteria strains.</title>
        <authorList>
            <person name="Klenk H.-P."/>
        </authorList>
    </citation>
    <scope>NUCLEOTIDE SEQUENCE [LARGE SCALE GENOMIC DNA]</scope>
    <source>
        <strain evidence="8 9">DSM 18936</strain>
    </source>
</reference>
<evidence type="ECO:0000256" key="5">
    <source>
        <dbReference type="ARBA" id="ARBA00023136"/>
    </source>
</evidence>
<comment type="subcellular location">
    <subcellularLocation>
        <location evidence="1">Cell membrane</location>
    </subcellularLocation>
</comment>
<dbReference type="OrthoDB" id="4638917at2"/>
<dbReference type="RefSeq" id="WP_133870007.1">
    <property type="nucleotide sequence ID" value="NZ_JAVJPS010000039.1"/>
</dbReference>
<dbReference type="InterPro" id="IPR045276">
    <property type="entry name" value="YbiO_bact"/>
</dbReference>
<dbReference type="Proteomes" id="UP000294558">
    <property type="component" value="Unassembled WGS sequence"/>
</dbReference>
<dbReference type="Pfam" id="PF00924">
    <property type="entry name" value="MS_channel_2nd"/>
    <property type="match status" value="1"/>
</dbReference>
<dbReference type="AlphaFoldDB" id="A0A4R7I3C0"/>
<dbReference type="GO" id="GO:0008381">
    <property type="term" value="F:mechanosensitive monoatomic ion channel activity"/>
    <property type="evidence" value="ECO:0007669"/>
    <property type="project" value="InterPro"/>
</dbReference>
<dbReference type="PANTHER" id="PTHR30460:SF0">
    <property type="entry name" value="MODERATE CONDUCTANCE MECHANOSENSITIVE CHANNEL YBIO"/>
    <property type="match status" value="1"/>
</dbReference>
<evidence type="ECO:0000256" key="2">
    <source>
        <dbReference type="ARBA" id="ARBA00022475"/>
    </source>
</evidence>
<keyword evidence="4 6" id="KW-1133">Transmembrane helix</keyword>
<dbReference type="EMBL" id="SOAU01000001">
    <property type="protein sequence ID" value="TDT17740.1"/>
    <property type="molecule type" value="Genomic_DNA"/>
</dbReference>
<evidence type="ECO:0000256" key="3">
    <source>
        <dbReference type="ARBA" id="ARBA00022692"/>
    </source>
</evidence>
<dbReference type="PANTHER" id="PTHR30460">
    <property type="entry name" value="MODERATE CONDUCTANCE MECHANOSENSITIVE CHANNEL YBIO"/>
    <property type="match status" value="1"/>
</dbReference>
<keyword evidence="3 6" id="KW-0812">Transmembrane</keyword>
<dbReference type="Gene3D" id="2.30.30.60">
    <property type="match status" value="1"/>
</dbReference>